<evidence type="ECO:0000256" key="2">
    <source>
        <dbReference type="ARBA" id="ARBA00022630"/>
    </source>
</evidence>
<dbReference type="Proteomes" id="UP000309128">
    <property type="component" value="Unassembled WGS sequence"/>
</dbReference>
<keyword evidence="7" id="KW-0411">Iron-sulfur</keyword>
<evidence type="ECO:0000256" key="4">
    <source>
        <dbReference type="ARBA" id="ARBA00022723"/>
    </source>
</evidence>
<dbReference type="PRINTS" id="PR00409">
    <property type="entry name" value="PHDIOXRDTASE"/>
</dbReference>
<organism evidence="10 11">
    <name type="scientific">Nonomuraea turkmeniaca</name>
    <dbReference type="NCBI Taxonomy" id="103838"/>
    <lineage>
        <taxon>Bacteria</taxon>
        <taxon>Bacillati</taxon>
        <taxon>Actinomycetota</taxon>
        <taxon>Actinomycetes</taxon>
        <taxon>Streptosporangiales</taxon>
        <taxon>Streptosporangiaceae</taxon>
        <taxon>Nonomuraea</taxon>
    </lineage>
</organism>
<feature type="domain" description="FAD-binding FR-type" evidence="9">
    <location>
        <begin position="29"/>
        <end position="131"/>
    </location>
</feature>
<comment type="caution">
    <text evidence="10">The sequence shown here is derived from an EMBL/GenBank/DDBJ whole genome shotgun (WGS) entry which is preliminary data.</text>
</comment>
<evidence type="ECO:0000256" key="6">
    <source>
        <dbReference type="ARBA" id="ARBA00023004"/>
    </source>
</evidence>
<dbReference type="PROSITE" id="PS00197">
    <property type="entry name" value="2FE2S_FER_1"/>
    <property type="match status" value="1"/>
</dbReference>
<dbReference type="CDD" id="cd06185">
    <property type="entry name" value="PDR_like"/>
    <property type="match status" value="1"/>
</dbReference>
<gene>
    <name evidence="10" type="ORF">ETD86_02095</name>
</gene>
<dbReference type="InterPro" id="IPR036010">
    <property type="entry name" value="2Fe-2S_ferredoxin-like_sf"/>
</dbReference>
<keyword evidence="5" id="KW-0560">Oxidoreductase</keyword>
<protein>
    <submittedName>
        <fullName evidence="10">Oxidoreductase</fullName>
    </submittedName>
</protein>
<proteinExistence type="predicted"/>
<comment type="cofactor">
    <cofactor evidence="1">
        <name>FAD</name>
        <dbReference type="ChEBI" id="CHEBI:57692"/>
    </cofactor>
</comment>
<dbReference type="InterPro" id="IPR001041">
    <property type="entry name" value="2Fe-2S_ferredoxin-type"/>
</dbReference>
<dbReference type="Gene3D" id="3.40.50.80">
    <property type="entry name" value="Nucleotide-binding domain of ferredoxin-NADP reductase (FNR) module"/>
    <property type="match status" value="1"/>
</dbReference>
<feature type="domain" description="2Fe-2S ferredoxin-type" evidence="8">
    <location>
        <begin position="252"/>
        <end position="337"/>
    </location>
</feature>
<evidence type="ECO:0000313" key="10">
    <source>
        <dbReference type="EMBL" id="TMR25158.1"/>
    </source>
</evidence>
<dbReference type="GO" id="GO:0046872">
    <property type="term" value="F:metal ion binding"/>
    <property type="evidence" value="ECO:0007669"/>
    <property type="project" value="UniProtKB-KW"/>
</dbReference>
<reference evidence="10 11" key="1">
    <citation type="submission" date="2019-05" db="EMBL/GenBank/DDBJ databases">
        <title>Draft genome sequence of Nonomuraea turkmeniaca DSM 43926.</title>
        <authorList>
            <person name="Saricaoglu S."/>
            <person name="Isik K."/>
        </authorList>
    </citation>
    <scope>NUCLEOTIDE SEQUENCE [LARGE SCALE GENOMIC DNA]</scope>
    <source>
        <strain evidence="10 11">DSM 43926</strain>
    </source>
</reference>
<sequence>MTAVESTGGRTAGAEVAGRALAGAGGGSGAERKLVVHAREQAADGVVAIELRGPAGGELPAWTPGAHIDLILGDDLVRQYSLCGDPADRTTWRIAVLREPDGRGGSAYVHDDLHPGATLLVRGPRNNFPLHPAPRYLFIAGGIGITPILPMIAAVEGAEWRLAYGGRTAASMAFAGELRAAHGDRVLLWPQEEHGLLDLDTLLAEEPPDTLVYCCGPAPLLAAVEARCANRPLHVERFTPKDAADPVMSGSFEVELAISGLTLTVPPDRSILEVVEESGVQVLTSCREGTCGTCETPVLAGVVDHRDSLLTPEEEAANDVMFICVSRAACPKLVLEL</sequence>
<dbReference type="RefSeq" id="WP_138664348.1">
    <property type="nucleotide sequence ID" value="NZ_VCKY01000004.1"/>
</dbReference>
<dbReference type="PROSITE" id="PS51085">
    <property type="entry name" value="2FE2S_FER_2"/>
    <property type="match status" value="1"/>
</dbReference>
<evidence type="ECO:0000256" key="1">
    <source>
        <dbReference type="ARBA" id="ARBA00001974"/>
    </source>
</evidence>
<evidence type="ECO:0000259" key="8">
    <source>
        <dbReference type="PROSITE" id="PS51085"/>
    </source>
</evidence>
<dbReference type="SUPFAM" id="SSF52343">
    <property type="entry name" value="Ferredoxin reductase-like, C-terminal NADP-linked domain"/>
    <property type="match status" value="1"/>
</dbReference>
<dbReference type="PROSITE" id="PS51384">
    <property type="entry name" value="FAD_FR"/>
    <property type="match status" value="1"/>
</dbReference>
<dbReference type="Pfam" id="PF00111">
    <property type="entry name" value="Fer2"/>
    <property type="match status" value="1"/>
</dbReference>
<dbReference type="EMBL" id="VCKY01000004">
    <property type="protein sequence ID" value="TMR25158.1"/>
    <property type="molecule type" value="Genomic_DNA"/>
</dbReference>
<dbReference type="AlphaFoldDB" id="A0A5S4FWT3"/>
<dbReference type="CDD" id="cd00207">
    <property type="entry name" value="fer2"/>
    <property type="match status" value="1"/>
</dbReference>
<dbReference type="PANTHER" id="PTHR47354:SF1">
    <property type="entry name" value="CARNITINE MONOOXYGENASE REDUCTASE SUBUNIT"/>
    <property type="match status" value="1"/>
</dbReference>
<evidence type="ECO:0000259" key="9">
    <source>
        <dbReference type="PROSITE" id="PS51384"/>
    </source>
</evidence>
<name>A0A5S4FWT3_9ACTN</name>
<dbReference type="PANTHER" id="PTHR47354">
    <property type="entry name" value="NADH OXIDOREDUCTASE HCR"/>
    <property type="match status" value="1"/>
</dbReference>
<dbReference type="InterPro" id="IPR006058">
    <property type="entry name" value="2Fe2S_fd_BS"/>
</dbReference>
<keyword evidence="3" id="KW-0001">2Fe-2S</keyword>
<evidence type="ECO:0000256" key="3">
    <source>
        <dbReference type="ARBA" id="ARBA00022714"/>
    </source>
</evidence>
<dbReference type="GO" id="GO:0016491">
    <property type="term" value="F:oxidoreductase activity"/>
    <property type="evidence" value="ECO:0007669"/>
    <property type="project" value="UniProtKB-KW"/>
</dbReference>
<dbReference type="SUPFAM" id="SSF63380">
    <property type="entry name" value="Riboflavin synthase domain-like"/>
    <property type="match status" value="1"/>
</dbReference>
<keyword evidence="2" id="KW-0285">Flavoprotein</keyword>
<keyword evidence="11" id="KW-1185">Reference proteome</keyword>
<dbReference type="Gene3D" id="3.10.20.30">
    <property type="match status" value="1"/>
</dbReference>
<keyword evidence="6" id="KW-0408">Iron</keyword>
<dbReference type="GO" id="GO:0051537">
    <property type="term" value="F:2 iron, 2 sulfur cluster binding"/>
    <property type="evidence" value="ECO:0007669"/>
    <property type="project" value="UniProtKB-KW"/>
</dbReference>
<dbReference type="OrthoDB" id="502624at2"/>
<dbReference type="InterPro" id="IPR050415">
    <property type="entry name" value="MRET"/>
</dbReference>
<keyword evidence="4" id="KW-0479">Metal-binding</keyword>
<dbReference type="InterPro" id="IPR017927">
    <property type="entry name" value="FAD-bd_FR_type"/>
</dbReference>
<accession>A0A5S4FWT3</accession>
<dbReference type="InterPro" id="IPR017938">
    <property type="entry name" value="Riboflavin_synthase-like_b-brl"/>
</dbReference>
<dbReference type="InterPro" id="IPR039261">
    <property type="entry name" value="FNR_nucleotide-bd"/>
</dbReference>
<dbReference type="InterPro" id="IPR012675">
    <property type="entry name" value="Beta-grasp_dom_sf"/>
</dbReference>
<dbReference type="SUPFAM" id="SSF54292">
    <property type="entry name" value="2Fe-2S ferredoxin-like"/>
    <property type="match status" value="1"/>
</dbReference>
<dbReference type="Gene3D" id="2.40.30.10">
    <property type="entry name" value="Translation factors"/>
    <property type="match status" value="1"/>
</dbReference>
<evidence type="ECO:0000256" key="7">
    <source>
        <dbReference type="ARBA" id="ARBA00023014"/>
    </source>
</evidence>
<evidence type="ECO:0000313" key="11">
    <source>
        <dbReference type="Proteomes" id="UP000309128"/>
    </source>
</evidence>
<evidence type="ECO:0000256" key="5">
    <source>
        <dbReference type="ARBA" id="ARBA00023002"/>
    </source>
</evidence>